<proteinExistence type="inferred from homology"/>
<keyword evidence="4" id="KW-0804">Transcription</keyword>
<dbReference type="RefSeq" id="WP_284219010.1">
    <property type="nucleotide sequence ID" value="NZ_BSOT01000011.1"/>
</dbReference>
<reference evidence="5" key="2">
    <citation type="submission" date="2023-01" db="EMBL/GenBank/DDBJ databases">
        <title>Draft genome sequence of Agaribacter marinus strain NBRC 110023.</title>
        <authorList>
            <person name="Sun Q."/>
            <person name="Mori K."/>
        </authorList>
    </citation>
    <scope>NUCLEOTIDE SEQUENCE</scope>
    <source>
        <strain evidence="5">NBRC 110023</strain>
    </source>
</reference>
<dbReference type="Gene3D" id="1.10.10.10">
    <property type="entry name" value="Winged helix-like DNA-binding domain superfamily/Winged helix DNA-binding domain"/>
    <property type="match status" value="1"/>
</dbReference>
<dbReference type="InterPro" id="IPR005650">
    <property type="entry name" value="BlaI_family"/>
</dbReference>
<evidence type="ECO:0000313" key="6">
    <source>
        <dbReference type="Proteomes" id="UP001156601"/>
    </source>
</evidence>
<accession>A0AA37SZH1</accession>
<evidence type="ECO:0000256" key="4">
    <source>
        <dbReference type="ARBA" id="ARBA00023163"/>
    </source>
</evidence>
<dbReference type="InterPro" id="IPR036388">
    <property type="entry name" value="WH-like_DNA-bd_sf"/>
</dbReference>
<protein>
    <recommendedName>
        <fullName evidence="7">Transcriptional regulator</fullName>
    </recommendedName>
</protein>
<dbReference type="GO" id="GO:0045892">
    <property type="term" value="P:negative regulation of DNA-templated transcription"/>
    <property type="evidence" value="ECO:0007669"/>
    <property type="project" value="InterPro"/>
</dbReference>
<dbReference type="SUPFAM" id="SSF46785">
    <property type="entry name" value="Winged helix' DNA-binding domain"/>
    <property type="match status" value="1"/>
</dbReference>
<gene>
    <name evidence="5" type="ORF">GCM10007852_35060</name>
</gene>
<organism evidence="5 6">
    <name type="scientific">Agaribacter marinus</name>
    <dbReference type="NCBI Taxonomy" id="1431249"/>
    <lineage>
        <taxon>Bacteria</taxon>
        <taxon>Pseudomonadati</taxon>
        <taxon>Pseudomonadota</taxon>
        <taxon>Gammaproteobacteria</taxon>
        <taxon>Alteromonadales</taxon>
        <taxon>Alteromonadaceae</taxon>
        <taxon>Agaribacter</taxon>
    </lineage>
</organism>
<evidence type="ECO:0000313" key="5">
    <source>
        <dbReference type="EMBL" id="GLR72598.1"/>
    </source>
</evidence>
<sequence>MNKKLSDFELDVMSIFWRVNKASAPQVHELITENKEVSYSTVKTIVDRLEQKSAIKRESLQGRTIFYAPAIKQESLSTPLLKGFLRRLFSNRPQQLIAQLIENEELNNDDIEKLEKMLAEKKSTQRKSKK</sequence>
<evidence type="ECO:0000256" key="3">
    <source>
        <dbReference type="ARBA" id="ARBA00023125"/>
    </source>
</evidence>
<dbReference type="AlphaFoldDB" id="A0AA37SZH1"/>
<evidence type="ECO:0008006" key="7">
    <source>
        <dbReference type="Google" id="ProtNLM"/>
    </source>
</evidence>
<dbReference type="Pfam" id="PF03965">
    <property type="entry name" value="Penicillinase_R"/>
    <property type="match status" value="1"/>
</dbReference>
<comment type="similarity">
    <text evidence="1">Belongs to the BlaI transcriptional regulatory family.</text>
</comment>
<dbReference type="Gene3D" id="1.10.4040.10">
    <property type="entry name" value="Penicillinase repressor domain"/>
    <property type="match status" value="1"/>
</dbReference>
<dbReference type="PIRSF" id="PIRSF019455">
    <property type="entry name" value="CopR_AtkY"/>
    <property type="match status" value="1"/>
</dbReference>
<dbReference type="InterPro" id="IPR036390">
    <property type="entry name" value="WH_DNA-bd_sf"/>
</dbReference>
<keyword evidence="2" id="KW-0805">Transcription regulation</keyword>
<keyword evidence="6" id="KW-1185">Reference proteome</keyword>
<comment type="caution">
    <text evidence="5">The sequence shown here is derived from an EMBL/GenBank/DDBJ whole genome shotgun (WGS) entry which is preliminary data.</text>
</comment>
<dbReference type="Proteomes" id="UP001156601">
    <property type="component" value="Unassembled WGS sequence"/>
</dbReference>
<evidence type="ECO:0000256" key="1">
    <source>
        <dbReference type="ARBA" id="ARBA00011046"/>
    </source>
</evidence>
<dbReference type="GO" id="GO:0003677">
    <property type="term" value="F:DNA binding"/>
    <property type="evidence" value="ECO:0007669"/>
    <property type="project" value="UniProtKB-KW"/>
</dbReference>
<evidence type="ECO:0000256" key="2">
    <source>
        <dbReference type="ARBA" id="ARBA00023015"/>
    </source>
</evidence>
<name>A0AA37SZH1_9ALTE</name>
<keyword evidence="3" id="KW-0238">DNA-binding</keyword>
<dbReference type="EMBL" id="BSOT01000011">
    <property type="protein sequence ID" value="GLR72598.1"/>
    <property type="molecule type" value="Genomic_DNA"/>
</dbReference>
<reference evidence="5" key="1">
    <citation type="journal article" date="2014" name="Int. J. Syst. Evol. Microbiol.">
        <title>Complete genome sequence of Corynebacterium casei LMG S-19264T (=DSM 44701T), isolated from a smear-ripened cheese.</title>
        <authorList>
            <consortium name="US DOE Joint Genome Institute (JGI-PGF)"/>
            <person name="Walter F."/>
            <person name="Albersmeier A."/>
            <person name="Kalinowski J."/>
            <person name="Ruckert C."/>
        </authorList>
    </citation>
    <scope>NUCLEOTIDE SEQUENCE</scope>
    <source>
        <strain evidence="5">NBRC 110023</strain>
    </source>
</reference>